<evidence type="ECO:0000313" key="1">
    <source>
        <dbReference type="EMBL" id="PPU81434.1"/>
    </source>
</evidence>
<name>A0A2P5Z1T1_9XANT</name>
<dbReference type="AlphaFoldDB" id="A0A2P5Z1T1"/>
<dbReference type="GeneID" id="93880732"/>
<accession>A0A2P5Z1T1</accession>
<dbReference type="RefSeq" id="WP_010340427.1">
    <property type="nucleotide sequence ID" value="NZ_CP132343.1"/>
</dbReference>
<comment type="caution">
    <text evidence="1">The sequence shown here is derived from an EMBL/GenBank/DDBJ whole genome shotgun (WGS) entry which is preliminary data.</text>
</comment>
<gene>
    <name evidence="1" type="ORF">XsacCFBP4641_14490</name>
</gene>
<dbReference type="Proteomes" id="UP000247346">
    <property type="component" value="Unassembled WGS sequence"/>
</dbReference>
<evidence type="ECO:0000313" key="2">
    <source>
        <dbReference type="Proteomes" id="UP000247346"/>
    </source>
</evidence>
<organism evidence="1 2">
    <name type="scientific">Xanthomonas sacchari</name>
    <dbReference type="NCBI Taxonomy" id="56458"/>
    <lineage>
        <taxon>Bacteria</taxon>
        <taxon>Pseudomonadati</taxon>
        <taxon>Pseudomonadota</taxon>
        <taxon>Gammaproteobacteria</taxon>
        <taxon>Lysobacterales</taxon>
        <taxon>Lysobacteraceae</taxon>
        <taxon>Xanthomonas</taxon>
    </lineage>
</organism>
<dbReference type="EMBL" id="MDEK01000013">
    <property type="protein sequence ID" value="PPU81434.1"/>
    <property type="molecule type" value="Genomic_DNA"/>
</dbReference>
<dbReference type="OrthoDB" id="6400380at2"/>
<reference evidence="1 2" key="1">
    <citation type="submission" date="2016-08" db="EMBL/GenBank/DDBJ databases">
        <authorList>
            <person name="Seilhamer J.J."/>
        </authorList>
    </citation>
    <scope>NUCLEOTIDE SEQUENCE [LARGE SCALE GENOMIC DNA]</scope>
    <source>
        <strain evidence="1 2">CFBP4641</strain>
    </source>
</reference>
<sequence length="300" mass="33087">MQIVEHYEEPGVGILLKYKGPSVDDGSMDVYAAAANMVAFSDYVVAATKQLYGEVEVKAEVKAFQHGSFETDLIFHVVGLGATMLTATPDVRSVLTAVKESVDLFKFLKGQPPQKVEHTDQSNNVTVTNVSGNVIIVQTESLHLTMDEKAGKAAAQFVGQALSKPGVDRIEIRSEGQQIAVATQEDAPFFHAIVDETPVVEQTIQMGLTIQEPSFKDGSGHKWTMWDGEASLQYAMEDDIFIARIDNGESFRKGDVLICDVKFTQTRSGSKLKIQRTILKVHDHKDSHEQTAFDLRVRDD</sequence>
<protein>
    <submittedName>
        <fullName evidence="1">Uncharacterized protein</fullName>
    </submittedName>
</protein>
<proteinExistence type="predicted"/>